<dbReference type="FunFam" id="2.40.30.10:FF:000001">
    <property type="entry name" value="Elongation factor Tu"/>
    <property type="match status" value="1"/>
</dbReference>
<evidence type="ECO:0000256" key="4">
    <source>
        <dbReference type="ARBA" id="ARBA00022768"/>
    </source>
</evidence>
<evidence type="ECO:0000256" key="8">
    <source>
        <dbReference type="ARBA" id="ARBA00071511"/>
    </source>
</evidence>
<dbReference type="InterPro" id="IPR003613">
    <property type="entry name" value="Ubox_domain"/>
</dbReference>
<evidence type="ECO:0000259" key="10">
    <source>
        <dbReference type="PROSITE" id="PS50053"/>
    </source>
</evidence>
<dbReference type="Gene3D" id="2.40.30.10">
    <property type="entry name" value="Translation factors"/>
    <property type="match status" value="2"/>
</dbReference>
<comment type="subcellular location">
    <subcellularLocation>
        <location evidence="1">Plastid</location>
        <location evidence="1">Apicoplast</location>
    </subcellularLocation>
</comment>
<dbReference type="GO" id="GO:0016567">
    <property type="term" value="P:protein ubiquitination"/>
    <property type="evidence" value="ECO:0007669"/>
    <property type="project" value="InterPro"/>
</dbReference>
<dbReference type="GO" id="GO:0005525">
    <property type="term" value="F:GTP binding"/>
    <property type="evidence" value="ECO:0007669"/>
    <property type="project" value="UniProtKB-KW"/>
</dbReference>
<dbReference type="GO" id="GO:0005739">
    <property type="term" value="C:mitochondrion"/>
    <property type="evidence" value="ECO:0007669"/>
    <property type="project" value="TreeGrafter"/>
</dbReference>
<evidence type="ECO:0000313" key="13">
    <source>
        <dbReference type="EMBL" id="OLP84458.1"/>
    </source>
</evidence>
<keyword evidence="5" id="KW-0933">Apicoplast</keyword>
<dbReference type="EMBL" id="LSRX01001041">
    <property type="protein sequence ID" value="OLP84458.1"/>
    <property type="molecule type" value="Genomic_DNA"/>
</dbReference>
<sequence length="1627" mass="178929">MGSSLCHALTRRASRRPEGSTNGGRRGGLRPRDTVNTCRWLSDKSQTSRASATALRHPATGEAAPVGDRYNREPIPDEEWWLRGNNRSKLLTTAPFTFYDGNPLAKRNFQAQCVGPDHSRRVAQQLGRIGHSFSEANLQVLKEDPHARRYMSQKYAELMQRPQAVASPSEARGPQRAPLKGSEEGKRGRTTRLGQLASTGNWKLPKAELRQTMDGKNVIMLPNPRLPRENASMDIHNPMPPILGRPKFHYTFDYNGEPSQSVPHLRLAPAARKVFQRNKPHMNIGTIGHVDHGKTTLTAAITKVMADEGRAEFRAYEAIDKAPEEQKRGITINQAHVEYETDKRHYGHVDCPGHADYVKNMITGAAQMDGAILVVSGYDGPMPQTREHILLSKQVGVIFVSCLLPSVLAQVWSTQLRWEGKDGPEEVADVRRAMAEAIGISAGSLSLLCLQRKPGSPQNTLKPVSGQSLVAFLEQNCREDHGVFQLRAAFDNVTNEDFVQVRVACPGTATSKAVANSSASQPLPIVIEQFELAASGTVTTLKELISKRTKFPIDQTVLLLGCKRLHDELPMGRVAAAAETSGTPLQLHLSAKGALAFLRREGQGHREQNGPHTLSLTLPASVKGSHERPMPFDLKSTLSDLRWSVQSISGISPARMKLVLDDDKDLSFALESSTLEELGFEDGCSVHVHEPDALAVADFDMPLDIPSMGPASLLYETAAEKLGLGVAEQSKLAIFAGSQMVERSADLSQALIADGVILCAYMNWPLHLSVSVLDSSLPGTLEGFPGSLEVRSCDSIADVRRKLVARAVEAEATALLEGSLAFAVECSTWEREGAGPAGCRSLASLESLLGGFAPVPETARLSRLGMADGGCHLVFVPKKVISVEVLVCHGEEEKGTRQLRVPSTTRLSELSKVLIRSLRQSSLPDFAPSEFAHCSWTPSSDPKGSRDGQRSASQSSFGGVAAMLSKVKRKSFGSSRGSPPEKRRRGASDSKDIDERQFVGDLQAQHPTSSRALCQQFLCPISMQIMQDPVIVTGSGNTYDRKSIERHFQHFYRDPLNNTELRRPADRKLIPNNQLRSQIREAEISQIHLRLTAHVSEQRSFSSDAPMAEYLRYCAPSIVVFLNKMDMVEDMELVDLVELERSRTQPWAPRMLSNFCARPRRGRRKPRSRRKEQDSGILAKCDDTREWWKWPAQTVVQPPLLAIHEESAPRHEDRIFLRDRITSRYLSVIVQHGSAIQCIMTEKPASLFVVHADMAEYQDAWLGFAHEGLPAFGCFLGYNFFESWYASLAAGSPHPLPCEAEGLQAHSTFKWHPDATLRHLSRGVNGRLFLLSERLCRIEFDAFLIWHLPPGGQSFVDGQTGVAAEAFHWDAASKCVAADFTHLSVREMLDMYSFPGDDTPFIRGAALKALNGDTGEYGVPAIKKLMEAVDSFFPDPERDVDKPFLMGVESVMSITGKGTVATGKIERGIAKTGDTIEIVGVKDKAAKATISGIEMFHKTLDEGQSGDQCGIMLKGIKRNEILRGQVLCAAGTVKTFSKFDADIYVLKEDEGGRKKPFFSNYRPQAFIRTGMVTVEVQLPDSVEMAMPGDSLSISLAAEKPMALEEGLRFALREGGLTVGSGIITKCY</sequence>
<name>A0A1Q9CNF2_SYMMI</name>
<organism evidence="13 14">
    <name type="scientific">Symbiodinium microadriaticum</name>
    <name type="common">Dinoflagellate</name>
    <name type="synonym">Zooxanthella microadriatica</name>
    <dbReference type="NCBI Taxonomy" id="2951"/>
    <lineage>
        <taxon>Eukaryota</taxon>
        <taxon>Sar</taxon>
        <taxon>Alveolata</taxon>
        <taxon>Dinophyceae</taxon>
        <taxon>Suessiales</taxon>
        <taxon>Symbiodiniaceae</taxon>
        <taxon>Symbiodinium</taxon>
    </lineage>
</organism>
<evidence type="ECO:0000256" key="9">
    <source>
        <dbReference type="SAM" id="MobiDB-lite"/>
    </source>
</evidence>
<dbReference type="Pfam" id="PF03144">
    <property type="entry name" value="GTP_EFTU_D2"/>
    <property type="match status" value="1"/>
</dbReference>
<feature type="compositionally biased region" description="Polar residues" evidence="9">
    <location>
        <begin position="34"/>
        <end position="51"/>
    </location>
</feature>
<evidence type="ECO:0000259" key="12">
    <source>
        <dbReference type="PROSITE" id="PS51722"/>
    </source>
</evidence>
<evidence type="ECO:0000256" key="5">
    <source>
        <dbReference type="ARBA" id="ARBA00022887"/>
    </source>
</evidence>
<dbReference type="SUPFAM" id="SSF50447">
    <property type="entry name" value="Translation proteins"/>
    <property type="match status" value="1"/>
</dbReference>
<dbReference type="Proteomes" id="UP000186817">
    <property type="component" value="Unassembled WGS sequence"/>
</dbReference>
<dbReference type="InterPro" id="IPR027417">
    <property type="entry name" value="P-loop_NTPase"/>
</dbReference>
<keyword evidence="6" id="KW-0648">Protein biosynthesis</keyword>
<dbReference type="FunFam" id="3.40.50.300:FF:003771">
    <property type="entry name" value="Uncharacterized protein"/>
    <property type="match status" value="1"/>
</dbReference>
<dbReference type="PANTHER" id="PTHR43721:SF22">
    <property type="entry name" value="ELONGATION FACTOR TU, MITOCHONDRIAL"/>
    <property type="match status" value="1"/>
</dbReference>
<proteinExistence type="inferred from homology"/>
<dbReference type="Gene3D" id="3.30.40.10">
    <property type="entry name" value="Zinc/RING finger domain, C3HC4 (zinc finger)"/>
    <property type="match status" value="1"/>
</dbReference>
<dbReference type="PRINTS" id="PR00315">
    <property type="entry name" value="ELONGATNFCT"/>
</dbReference>
<keyword evidence="4 13" id="KW-0251">Elongation factor</keyword>
<dbReference type="GO" id="GO:0070125">
    <property type="term" value="P:mitochondrial translational elongation"/>
    <property type="evidence" value="ECO:0007669"/>
    <property type="project" value="TreeGrafter"/>
</dbReference>
<gene>
    <name evidence="13" type="primary">tufB</name>
    <name evidence="13" type="ORF">AK812_SmicGene34665</name>
</gene>
<dbReference type="CDD" id="cd17039">
    <property type="entry name" value="Ubl_ubiquitin_like"/>
    <property type="match status" value="1"/>
</dbReference>
<accession>A0A1Q9CNF2</accession>
<feature type="domain" description="U-box" evidence="11">
    <location>
        <begin position="1012"/>
        <end position="1097"/>
    </location>
</feature>
<dbReference type="PROSITE" id="PS50053">
    <property type="entry name" value="UBIQUITIN_2"/>
    <property type="match status" value="2"/>
</dbReference>
<feature type="domain" description="Tr-type G" evidence="12">
    <location>
        <begin position="279"/>
        <end position="501"/>
    </location>
</feature>
<dbReference type="CDD" id="cd03697">
    <property type="entry name" value="EFTU_II"/>
    <property type="match status" value="1"/>
</dbReference>
<feature type="region of interest" description="Disordered" evidence="9">
    <location>
        <begin position="1"/>
        <end position="70"/>
    </location>
</feature>
<dbReference type="InterPro" id="IPR000795">
    <property type="entry name" value="T_Tr_GTP-bd_dom"/>
</dbReference>
<feature type="region of interest" description="Disordered" evidence="9">
    <location>
        <begin position="968"/>
        <end position="994"/>
    </location>
</feature>
<dbReference type="InterPro" id="IPR004160">
    <property type="entry name" value="Transl_elong_EFTu/EF1A_C"/>
</dbReference>
<dbReference type="SUPFAM" id="SSF52540">
    <property type="entry name" value="P-loop containing nucleoside triphosphate hydrolases"/>
    <property type="match status" value="2"/>
</dbReference>
<keyword evidence="14" id="KW-1185">Reference proteome</keyword>
<evidence type="ECO:0000256" key="3">
    <source>
        <dbReference type="ARBA" id="ARBA00022741"/>
    </source>
</evidence>
<keyword evidence="3" id="KW-0547">Nucleotide-binding</keyword>
<evidence type="ECO:0000259" key="11">
    <source>
        <dbReference type="PROSITE" id="PS51698"/>
    </source>
</evidence>
<reference evidence="13 14" key="1">
    <citation type="submission" date="2016-02" db="EMBL/GenBank/DDBJ databases">
        <title>Genome analysis of coral dinoflagellate symbionts highlights evolutionary adaptations to a symbiotic lifestyle.</title>
        <authorList>
            <person name="Aranda M."/>
            <person name="Li Y."/>
            <person name="Liew Y.J."/>
            <person name="Baumgarten S."/>
            <person name="Simakov O."/>
            <person name="Wilson M."/>
            <person name="Piel J."/>
            <person name="Ashoor H."/>
            <person name="Bougouffa S."/>
            <person name="Bajic V.B."/>
            <person name="Ryu T."/>
            <person name="Ravasi T."/>
            <person name="Bayer T."/>
            <person name="Micklem G."/>
            <person name="Kim H."/>
            <person name="Bhak J."/>
            <person name="Lajeunesse T.C."/>
            <person name="Voolstra C.R."/>
        </authorList>
    </citation>
    <scope>NUCLEOTIDE SEQUENCE [LARGE SCALE GENOMIC DNA]</scope>
    <source>
        <strain evidence="13 14">CCMP2467</strain>
    </source>
</reference>
<dbReference type="SUPFAM" id="SSF57850">
    <property type="entry name" value="RING/U-box"/>
    <property type="match status" value="1"/>
</dbReference>
<dbReference type="GO" id="GO:0003924">
    <property type="term" value="F:GTPase activity"/>
    <property type="evidence" value="ECO:0007669"/>
    <property type="project" value="InterPro"/>
</dbReference>
<dbReference type="OrthoDB" id="430739at2759"/>
<dbReference type="PROSITE" id="PS51722">
    <property type="entry name" value="G_TR_2"/>
    <property type="match status" value="1"/>
</dbReference>
<dbReference type="PANTHER" id="PTHR43721">
    <property type="entry name" value="ELONGATION FACTOR TU-RELATED"/>
    <property type="match status" value="1"/>
</dbReference>
<dbReference type="InterPro" id="IPR013083">
    <property type="entry name" value="Znf_RING/FYVE/PHD"/>
</dbReference>
<dbReference type="InterPro" id="IPR033720">
    <property type="entry name" value="EFTU_2"/>
</dbReference>
<dbReference type="SUPFAM" id="SSF50465">
    <property type="entry name" value="EF-Tu/eEF-1alpha/eIF2-gamma C-terminal domain"/>
    <property type="match status" value="1"/>
</dbReference>
<feature type="domain" description="Ubiquitin-like" evidence="10">
    <location>
        <begin position="529"/>
        <end position="594"/>
    </location>
</feature>
<keyword evidence="5" id="KW-0934">Plastid</keyword>
<dbReference type="InterPro" id="IPR009001">
    <property type="entry name" value="Transl_elong_EF1A/Init_IF2_C"/>
</dbReference>
<dbReference type="InterPro" id="IPR000626">
    <property type="entry name" value="Ubiquitin-like_dom"/>
</dbReference>
<dbReference type="InterPro" id="IPR029071">
    <property type="entry name" value="Ubiquitin-like_domsf"/>
</dbReference>
<dbReference type="Pfam" id="PF04564">
    <property type="entry name" value="U-box"/>
    <property type="match status" value="1"/>
</dbReference>
<dbReference type="SUPFAM" id="SSF54236">
    <property type="entry name" value="Ubiquitin-like"/>
    <property type="match status" value="2"/>
</dbReference>
<dbReference type="InterPro" id="IPR009000">
    <property type="entry name" value="Transl_B-barrel_sf"/>
</dbReference>
<dbReference type="Pfam" id="PF03143">
    <property type="entry name" value="GTP_EFTU_D3"/>
    <property type="match status" value="1"/>
</dbReference>
<dbReference type="SMART" id="SM00504">
    <property type="entry name" value="Ubox"/>
    <property type="match status" value="1"/>
</dbReference>
<dbReference type="InterPro" id="IPR004161">
    <property type="entry name" value="EFTu-like_2"/>
</dbReference>
<evidence type="ECO:0000256" key="6">
    <source>
        <dbReference type="ARBA" id="ARBA00022917"/>
    </source>
</evidence>
<dbReference type="PROSITE" id="PS51698">
    <property type="entry name" value="U_BOX"/>
    <property type="match status" value="1"/>
</dbReference>
<dbReference type="InterPro" id="IPR031157">
    <property type="entry name" value="G_TR_CS"/>
</dbReference>
<dbReference type="InterPro" id="IPR050055">
    <property type="entry name" value="EF-Tu_GTPase"/>
</dbReference>
<dbReference type="GO" id="GO:0003746">
    <property type="term" value="F:translation elongation factor activity"/>
    <property type="evidence" value="ECO:0007669"/>
    <property type="project" value="UniProtKB-KW"/>
</dbReference>
<comment type="caution">
    <text evidence="13">The sequence shown here is derived from an EMBL/GenBank/DDBJ whole genome shotgun (WGS) entry which is preliminary data.</text>
</comment>
<dbReference type="PROSITE" id="PS00301">
    <property type="entry name" value="G_TR_1"/>
    <property type="match status" value="1"/>
</dbReference>
<evidence type="ECO:0000313" key="14">
    <source>
        <dbReference type="Proteomes" id="UP000186817"/>
    </source>
</evidence>
<dbReference type="Gene3D" id="3.10.20.90">
    <property type="entry name" value="Phosphatidylinositol 3-kinase Catalytic Subunit, Chain A, domain 1"/>
    <property type="match status" value="1"/>
</dbReference>
<dbReference type="CDD" id="cd03707">
    <property type="entry name" value="EFTU_III"/>
    <property type="match status" value="1"/>
</dbReference>
<dbReference type="Gene3D" id="3.40.50.300">
    <property type="entry name" value="P-loop containing nucleotide triphosphate hydrolases"/>
    <property type="match status" value="1"/>
</dbReference>
<comment type="similarity">
    <text evidence="2">Belongs to the TRAFAC class translation factor GTPase superfamily. Classic translation factor GTPase family. EF-Tu/EF-1A subfamily.</text>
</comment>
<feature type="region of interest" description="Disordered" evidence="9">
    <location>
        <begin position="934"/>
        <end position="955"/>
    </location>
</feature>
<evidence type="ECO:0000256" key="1">
    <source>
        <dbReference type="ARBA" id="ARBA00004467"/>
    </source>
</evidence>
<dbReference type="Pfam" id="PF00009">
    <property type="entry name" value="GTP_EFTU"/>
    <property type="match status" value="1"/>
</dbReference>
<dbReference type="CDD" id="cd16453">
    <property type="entry name" value="RING-Ubox"/>
    <property type="match status" value="1"/>
</dbReference>
<dbReference type="Pfam" id="PF14560">
    <property type="entry name" value="Ubiquitin_2"/>
    <property type="match status" value="1"/>
</dbReference>
<evidence type="ECO:0000256" key="2">
    <source>
        <dbReference type="ARBA" id="ARBA00007249"/>
    </source>
</evidence>
<feature type="region of interest" description="Disordered" evidence="9">
    <location>
        <begin position="161"/>
        <end position="197"/>
    </location>
</feature>
<dbReference type="GO" id="GO:0004842">
    <property type="term" value="F:ubiquitin-protein transferase activity"/>
    <property type="evidence" value="ECO:0007669"/>
    <property type="project" value="InterPro"/>
</dbReference>
<protein>
    <recommendedName>
        <fullName evidence="8">Elongation factor Tu, apicoplast</fullName>
    </recommendedName>
</protein>
<keyword evidence="7" id="KW-0342">GTP-binding</keyword>
<feature type="domain" description="Ubiquitin-like" evidence="10">
    <location>
        <begin position="614"/>
        <end position="688"/>
    </location>
</feature>
<evidence type="ECO:0000256" key="7">
    <source>
        <dbReference type="ARBA" id="ARBA00023134"/>
    </source>
</evidence>